<protein>
    <submittedName>
        <fullName evidence="2">Uncharacterized protein</fullName>
    </submittedName>
</protein>
<evidence type="ECO:0000256" key="1">
    <source>
        <dbReference type="SAM" id="MobiDB-lite"/>
    </source>
</evidence>
<keyword evidence="3" id="KW-1185">Reference proteome</keyword>
<gene>
    <name evidence="2" type="ORF">QBC47DRAFT_403567</name>
</gene>
<dbReference type="Proteomes" id="UP001239445">
    <property type="component" value="Unassembled WGS sequence"/>
</dbReference>
<dbReference type="EMBL" id="MU839836">
    <property type="protein sequence ID" value="KAK1754179.1"/>
    <property type="molecule type" value="Genomic_DNA"/>
</dbReference>
<proteinExistence type="predicted"/>
<evidence type="ECO:0000313" key="2">
    <source>
        <dbReference type="EMBL" id="KAK1754179.1"/>
    </source>
</evidence>
<reference evidence="2" key="1">
    <citation type="submission" date="2023-06" db="EMBL/GenBank/DDBJ databases">
        <title>Genome-scale phylogeny and comparative genomics of the fungal order Sordariales.</title>
        <authorList>
            <consortium name="Lawrence Berkeley National Laboratory"/>
            <person name="Hensen N."/>
            <person name="Bonometti L."/>
            <person name="Westerberg I."/>
            <person name="Brannstrom I.O."/>
            <person name="Guillou S."/>
            <person name="Cros-Aarteil S."/>
            <person name="Calhoun S."/>
            <person name="Haridas S."/>
            <person name="Kuo A."/>
            <person name="Mondo S."/>
            <person name="Pangilinan J."/>
            <person name="Riley R."/>
            <person name="Labutti K."/>
            <person name="Andreopoulos B."/>
            <person name="Lipzen A."/>
            <person name="Chen C."/>
            <person name="Yanf M."/>
            <person name="Daum C."/>
            <person name="Ng V."/>
            <person name="Clum A."/>
            <person name="Steindorff A."/>
            <person name="Ohm R."/>
            <person name="Martin F."/>
            <person name="Silar P."/>
            <person name="Natvig D."/>
            <person name="Lalanne C."/>
            <person name="Gautier V."/>
            <person name="Ament-Velasquez S.L."/>
            <person name="Kruys A."/>
            <person name="Hutchinson M.I."/>
            <person name="Powell A.J."/>
            <person name="Barry K."/>
            <person name="Miller A.N."/>
            <person name="Grigoriev I.V."/>
            <person name="Debuchy R."/>
            <person name="Gladieux P."/>
            <person name="Thoren M.H."/>
            <person name="Johannesson H."/>
        </authorList>
    </citation>
    <scope>NUCLEOTIDE SEQUENCE</scope>
    <source>
        <strain evidence="2">PSN4</strain>
    </source>
</reference>
<sequence length="433" mass="49551">MPTATSPKILMSRIPNIKTLREELGYGDPKQRRYSVFCEYTSLFQKIYRTGSGIGGLELHNWKSDITQAGLDDMTAAFLEDEGNGWLFWPDERSSTYYNTLQYSEHSMKITRLMKQLFFRMSLQNYRNRKYKGKRADELTVDGSEFHQKSAVSLDECQDIERAEGQVATTSTPSTTLETIHLNSDGQETIINDPLSELAPTFVQPKTQKRRGDDETSPQHGNKRHKIIHNTEPHPPHNLAAYSGAMEQGQTIIVRVVDNPISQVNSTTADSSISSDPHFSCQDNRTPLGPIIISRDESGRSECETKPCVKFIYRVVLSHPRRVTKRWYPQGNFKDKSLGDLLKEVPLAHDNVEGFTFAFENPHMRMVEYIPKHDVDGFESMKRFVDRLVKELLQIQVREGAKDPRLVTDVLIEAGDGRDNDLYDRMEETSLEW</sequence>
<accession>A0AAJ0B9I3</accession>
<evidence type="ECO:0000313" key="3">
    <source>
        <dbReference type="Proteomes" id="UP001239445"/>
    </source>
</evidence>
<feature type="region of interest" description="Disordered" evidence="1">
    <location>
        <begin position="200"/>
        <end position="234"/>
    </location>
</feature>
<name>A0AAJ0B9I3_9PEZI</name>
<comment type="caution">
    <text evidence="2">The sequence shown here is derived from an EMBL/GenBank/DDBJ whole genome shotgun (WGS) entry which is preliminary data.</text>
</comment>
<organism evidence="2 3">
    <name type="scientific">Echria macrotheca</name>
    <dbReference type="NCBI Taxonomy" id="438768"/>
    <lineage>
        <taxon>Eukaryota</taxon>
        <taxon>Fungi</taxon>
        <taxon>Dikarya</taxon>
        <taxon>Ascomycota</taxon>
        <taxon>Pezizomycotina</taxon>
        <taxon>Sordariomycetes</taxon>
        <taxon>Sordariomycetidae</taxon>
        <taxon>Sordariales</taxon>
        <taxon>Schizotheciaceae</taxon>
        <taxon>Echria</taxon>
    </lineage>
</organism>
<dbReference type="AlphaFoldDB" id="A0AAJ0B9I3"/>